<dbReference type="SFLD" id="SFLDG00002">
    <property type="entry name" value="C1.7:_P-type_atpase_like"/>
    <property type="match status" value="1"/>
</dbReference>
<comment type="subcellular location">
    <subcellularLocation>
        <location evidence="1">Endomembrane system</location>
        <topology evidence="1">Multi-pass membrane protein</topology>
    </subcellularLocation>
    <subcellularLocation>
        <location evidence="13">Membrane</location>
    </subcellularLocation>
</comment>
<feature type="transmembrane region" description="Helical" evidence="13">
    <location>
        <begin position="510"/>
        <end position="530"/>
    </location>
</feature>
<gene>
    <name evidence="15" type="ORF">K493DRAFT_229088</name>
</gene>
<evidence type="ECO:0000256" key="8">
    <source>
        <dbReference type="ARBA" id="ARBA00022840"/>
    </source>
</evidence>
<feature type="transmembrane region" description="Helical" evidence="13">
    <location>
        <begin position="471"/>
        <end position="490"/>
    </location>
</feature>
<dbReference type="SUPFAM" id="SSF55008">
    <property type="entry name" value="HMA, heavy metal-associated domain"/>
    <property type="match status" value="1"/>
</dbReference>
<evidence type="ECO:0000259" key="14">
    <source>
        <dbReference type="PROSITE" id="PS50846"/>
    </source>
</evidence>
<evidence type="ECO:0000256" key="2">
    <source>
        <dbReference type="ARBA" id="ARBA00006024"/>
    </source>
</evidence>
<dbReference type="SUPFAM" id="SSF81665">
    <property type="entry name" value="Calcium ATPase, transmembrane domain M"/>
    <property type="match status" value="1"/>
</dbReference>
<keyword evidence="11 13" id="KW-0472">Membrane</keyword>
<dbReference type="InterPro" id="IPR044492">
    <property type="entry name" value="P_typ_ATPase_HD_dom"/>
</dbReference>
<dbReference type="InterPro" id="IPR023214">
    <property type="entry name" value="HAD_sf"/>
</dbReference>
<dbReference type="Gene3D" id="3.30.70.100">
    <property type="match status" value="1"/>
</dbReference>
<evidence type="ECO:0000256" key="7">
    <source>
        <dbReference type="ARBA" id="ARBA00022741"/>
    </source>
</evidence>
<feature type="transmembrane region" description="Helical" evidence="13">
    <location>
        <begin position="232"/>
        <end position="252"/>
    </location>
</feature>
<reference evidence="15 16" key="1">
    <citation type="submission" date="2016-07" db="EMBL/GenBank/DDBJ databases">
        <title>Pervasive Adenine N6-methylation of Active Genes in Fungi.</title>
        <authorList>
            <consortium name="DOE Joint Genome Institute"/>
            <person name="Mondo S.J."/>
            <person name="Dannebaum R.O."/>
            <person name="Kuo R.C."/>
            <person name="Labutti K."/>
            <person name="Haridas S."/>
            <person name="Kuo A."/>
            <person name="Salamov A."/>
            <person name="Ahrendt S.R."/>
            <person name="Lipzen A."/>
            <person name="Sullivan W."/>
            <person name="Andreopoulos W.B."/>
            <person name="Clum A."/>
            <person name="Lindquist E."/>
            <person name="Daum C."/>
            <person name="Ramamoorthy G.K."/>
            <person name="Gryganskyi A."/>
            <person name="Culley D."/>
            <person name="Magnuson J.K."/>
            <person name="James T.Y."/>
            <person name="O'Malley M.A."/>
            <person name="Stajich J.E."/>
            <person name="Spatafora J.W."/>
            <person name="Visel A."/>
            <person name="Grigoriev I.V."/>
        </authorList>
    </citation>
    <scope>NUCLEOTIDE SEQUENCE [LARGE SCALE GENOMIC DNA]</scope>
    <source>
        <strain evidence="15 16">CBS 931.73</strain>
    </source>
</reference>
<name>A0A1Y1XZW4_9FUNG</name>
<evidence type="ECO:0000313" key="15">
    <source>
        <dbReference type="EMBL" id="ORX91016.1"/>
    </source>
</evidence>
<dbReference type="Pfam" id="PF00702">
    <property type="entry name" value="Hydrolase"/>
    <property type="match status" value="1"/>
</dbReference>
<evidence type="ECO:0000256" key="13">
    <source>
        <dbReference type="RuleBase" id="RU362081"/>
    </source>
</evidence>
<dbReference type="NCBIfam" id="TIGR01494">
    <property type="entry name" value="ATPase_P-type"/>
    <property type="match status" value="2"/>
</dbReference>
<dbReference type="SUPFAM" id="SSF56784">
    <property type="entry name" value="HAD-like"/>
    <property type="match status" value="1"/>
</dbReference>
<evidence type="ECO:0000256" key="10">
    <source>
        <dbReference type="ARBA" id="ARBA00022989"/>
    </source>
</evidence>
<dbReference type="FunFam" id="2.70.150.10:FF:000002">
    <property type="entry name" value="Copper-transporting ATPase 1, putative"/>
    <property type="match status" value="1"/>
</dbReference>
<feature type="transmembrane region" description="Helical" evidence="13">
    <location>
        <begin position="272"/>
        <end position="291"/>
    </location>
</feature>
<protein>
    <recommendedName>
        <fullName evidence="3">P-type Cu(+) transporter</fullName>
        <ecNumber evidence="3">7.2.2.8</ecNumber>
    </recommendedName>
    <alternativeName>
        <fullName evidence="12">Cu(2+)-ATPase</fullName>
    </alternativeName>
</protein>
<keyword evidence="4" id="KW-0813">Transport</keyword>
<dbReference type="Gene3D" id="3.40.50.1000">
    <property type="entry name" value="HAD superfamily/HAD-like"/>
    <property type="match status" value="1"/>
</dbReference>
<evidence type="ECO:0000256" key="12">
    <source>
        <dbReference type="ARBA" id="ARBA00080126"/>
    </source>
</evidence>
<evidence type="ECO:0000256" key="9">
    <source>
        <dbReference type="ARBA" id="ARBA00022967"/>
    </source>
</evidence>
<keyword evidence="9" id="KW-1278">Translocase</keyword>
<feature type="domain" description="HMA" evidence="14">
    <location>
        <begin position="1"/>
        <end position="69"/>
    </location>
</feature>
<dbReference type="PANTHER" id="PTHR43520:SF8">
    <property type="entry name" value="P-TYPE CU(+) TRANSPORTER"/>
    <property type="match status" value="1"/>
</dbReference>
<dbReference type="InterPro" id="IPR006121">
    <property type="entry name" value="HMA_dom"/>
</dbReference>
<feature type="transmembrane region" description="Helical" evidence="13">
    <location>
        <begin position="883"/>
        <end position="905"/>
    </location>
</feature>
<keyword evidence="5 13" id="KW-0812">Transmembrane</keyword>
<dbReference type="GO" id="GO:0005524">
    <property type="term" value="F:ATP binding"/>
    <property type="evidence" value="ECO:0007669"/>
    <property type="project" value="UniProtKB-UniRule"/>
</dbReference>
<comment type="similarity">
    <text evidence="2 13">Belongs to the cation transport ATPase (P-type) (TC 3.A.3) family. Type IB subfamily.</text>
</comment>
<organism evidence="15 16">
    <name type="scientific">Basidiobolus meristosporus CBS 931.73</name>
    <dbReference type="NCBI Taxonomy" id="1314790"/>
    <lineage>
        <taxon>Eukaryota</taxon>
        <taxon>Fungi</taxon>
        <taxon>Fungi incertae sedis</taxon>
        <taxon>Zoopagomycota</taxon>
        <taxon>Entomophthoromycotina</taxon>
        <taxon>Basidiobolomycetes</taxon>
        <taxon>Basidiobolales</taxon>
        <taxon>Basidiobolaceae</taxon>
        <taxon>Basidiobolus</taxon>
    </lineage>
</organism>
<feature type="transmembrane region" description="Helical" evidence="13">
    <location>
        <begin position="191"/>
        <end position="212"/>
    </location>
</feature>
<dbReference type="SUPFAM" id="SSF81660">
    <property type="entry name" value="Metal cation-transporting ATPase, ATP-binding domain N"/>
    <property type="match status" value="1"/>
</dbReference>
<dbReference type="Pfam" id="PF00122">
    <property type="entry name" value="E1-E2_ATPase"/>
    <property type="match status" value="1"/>
</dbReference>
<dbReference type="SFLD" id="SFLDS00003">
    <property type="entry name" value="Haloacid_Dehalogenase"/>
    <property type="match status" value="1"/>
</dbReference>
<dbReference type="GO" id="GO:0043682">
    <property type="term" value="F:P-type divalent copper transporter activity"/>
    <property type="evidence" value="ECO:0007669"/>
    <property type="project" value="TreeGrafter"/>
</dbReference>
<dbReference type="PANTHER" id="PTHR43520">
    <property type="entry name" value="ATP7, ISOFORM B"/>
    <property type="match status" value="1"/>
</dbReference>
<evidence type="ECO:0000256" key="6">
    <source>
        <dbReference type="ARBA" id="ARBA00022723"/>
    </source>
</evidence>
<dbReference type="InterPro" id="IPR018303">
    <property type="entry name" value="ATPase_P-typ_P_site"/>
</dbReference>
<dbReference type="CDD" id="cd00371">
    <property type="entry name" value="HMA"/>
    <property type="match status" value="1"/>
</dbReference>
<sequence length="939" mass="101817">MISTFTVSGMTCSSCVNAIESALKKITGVKPNTVSLSLLTGKLILEHDAGFITTAQLSQNIEDLGYDVLDSSYEEKEPSQEDTAISMTENSEKLATPHGNVKSENANNINKASTTRLILSEDPAFTTNSRNIDALKELLLSKDGYTIGIRSLIAICKEQGYLAKVLTNNSNQNVNLQARAQGEIRKARKKFLFSLVFAIPAFVVSMVIGMFLPSDNAAYLFFKQDIFGMKGLGLGAFIMFILATIVQLTLGVPFVQHGYMSIVRAKTANMDVLVALGTWVAYIASVVNIIVKILTPSEHMNSHMDTHNMDFFETSIFLITFILLGKYLEAFAKEKTVDAMVKLTNLQPEKAVLVHLMDSGEVDKEEVMPLELIQVGDILKVNAGGRLPCDGVIVRGSTAIDESMLTGEPVPVPKDVEDEVTGATINQSATIFMRATRVASDTTLSQIIDLVQSAQATKSPLEALGDRISHFFVPIVVLLAILVFATWMLLTHFGRVPQDWIPMNQGNVLFSLFFGLSVLVIACPCALGLASPTAVMVGTGVAAKYGILIKGGGDTMERASKFDAVVFDKTGTLTLGRPEVTTVKNFGFSDTEAADWIQKVAQLLACSSDHPLSKAISKYTETNEGLGKVPVTLESVKEVPGRGLMAEISTPSIPKALVSALGLDRKSSSGTLRFSVVYGNENWMIQNQCHYPATIYSPLIRAELDKHQSEGGTLVMLGFSLLSSTNDLKEKSPLQKNGQVLSYFVLADVIRKEAKRTVDNLKKQGKQVWMITGDNELTAKSVAGKLGIENILANVLPEHKKAKVQWLQQQPQIPTKRMLVAMVGDGINDSPALAQADIGIAMGAGSDIAHSAAQAVLLRSRLDDLIVLFSLSRKIFNRIRYNFIWAFGYNVLAIPVAAGVFFPIFKVALPPPLAGLLMIGSSLSVLSSSLALKLYRPPK</sequence>
<dbReference type="SUPFAM" id="SSF81653">
    <property type="entry name" value="Calcium ATPase, transduction domain A"/>
    <property type="match status" value="1"/>
</dbReference>
<dbReference type="InParanoid" id="A0A1Y1XZW4"/>
<dbReference type="InterPro" id="IPR008250">
    <property type="entry name" value="ATPase_P-typ_transduc_dom_A_sf"/>
</dbReference>
<dbReference type="InterPro" id="IPR017969">
    <property type="entry name" value="Heavy-metal-associated_CS"/>
</dbReference>
<dbReference type="STRING" id="1314790.A0A1Y1XZW4"/>
<dbReference type="NCBIfam" id="TIGR01525">
    <property type="entry name" value="ATPase-IB_hvy"/>
    <property type="match status" value="1"/>
</dbReference>
<dbReference type="FunFam" id="3.30.70.100:FF:000001">
    <property type="entry name" value="ATPase copper transporting beta"/>
    <property type="match status" value="1"/>
</dbReference>
<keyword evidence="8 13" id="KW-0067">ATP-binding</keyword>
<dbReference type="PROSITE" id="PS00154">
    <property type="entry name" value="ATPASE_E1_E2"/>
    <property type="match status" value="1"/>
</dbReference>
<accession>A0A1Y1XZW4</accession>
<feature type="transmembrane region" description="Helical" evidence="13">
    <location>
        <begin position="311"/>
        <end position="328"/>
    </location>
</feature>
<keyword evidence="16" id="KW-1185">Reference proteome</keyword>
<dbReference type="SFLD" id="SFLDF00027">
    <property type="entry name" value="p-type_atpase"/>
    <property type="match status" value="1"/>
</dbReference>
<dbReference type="GO" id="GO:0012505">
    <property type="term" value="C:endomembrane system"/>
    <property type="evidence" value="ECO:0007669"/>
    <property type="project" value="UniProtKB-SubCell"/>
</dbReference>
<proteinExistence type="inferred from homology"/>
<dbReference type="GO" id="GO:0055070">
    <property type="term" value="P:copper ion homeostasis"/>
    <property type="evidence" value="ECO:0007669"/>
    <property type="project" value="TreeGrafter"/>
</dbReference>
<dbReference type="InterPro" id="IPR059000">
    <property type="entry name" value="ATPase_P-type_domA"/>
</dbReference>
<dbReference type="GO" id="GO:0016020">
    <property type="term" value="C:membrane"/>
    <property type="evidence" value="ECO:0007669"/>
    <property type="project" value="UniProtKB-SubCell"/>
</dbReference>
<keyword evidence="10 13" id="KW-1133">Transmembrane helix</keyword>
<dbReference type="Proteomes" id="UP000193498">
    <property type="component" value="Unassembled WGS sequence"/>
</dbReference>
<dbReference type="InterPro" id="IPR023299">
    <property type="entry name" value="ATPase_P-typ_cyto_dom_N"/>
</dbReference>
<dbReference type="EMBL" id="MCFE01000347">
    <property type="protein sequence ID" value="ORX91016.1"/>
    <property type="molecule type" value="Genomic_DNA"/>
</dbReference>
<dbReference type="Pfam" id="PF00403">
    <property type="entry name" value="HMA"/>
    <property type="match status" value="1"/>
</dbReference>
<dbReference type="EC" id="7.2.2.8" evidence="3"/>
<dbReference type="Gene3D" id="3.40.1110.10">
    <property type="entry name" value="Calcium-transporting ATPase, cytoplasmic domain N"/>
    <property type="match status" value="1"/>
</dbReference>
<keyword evidence="7 13" id="KW-0547">Nucleotide-binding</keyword>
<dbReference type="InterPro" id="IPR001757">
    <property type="entry name" value="P_typ_ATPase"/>
</dbReference>
<evidence type="ECO:0000256" key="1">
    <source>
        <dbReference type="ARBA" id="ARBA00004127"/>
    </source>
</evidence>
<keyword evidence="6 13" id="KW-0479">Metal-binding</keyword>
<evidence type="ECO:0000313" key="16">
    <source>
        <dbReference type="Proteomes" id="UP000193498"/>
    </source>
</evidence>
<dbReference type="Gene3D" id="2.70.150.10">
    <property type="entry name" value="Calcium-transporting ATPase, cytoplasmic transduction domain A"/>
    <property type="match status" value="1"/>
</dbReference>
<feature type="transmembrane region" description="Helical" evidence="13">
    <location>
        <begin position="911"/>
        <end position="932"/>
    </location>
</feature>
<comment type="caution">
    <text evidence="15">The sequence shown here is derived from an EMBL/GenBank/DDBJ whole genome shotgun (WGS) entry which is preliminary data.</text>
</comment>
<dbReference type="GO" id="GO:0016887">
    <property type="term" value="F:ATP hydrolysis activity"/>
    <property type="evidence" value="ECO:0007669"/>
    <property type="project" value="InterPro"/>
</dbReference>
<dbReference type="OrthoDB" id="432719at2759"/>
<evidence type="ECO:0000256" key="11">
    <source>
        <dbReference type="ARBA" id="ARBA00023136"/>
    </source>
</evidence>
<dbReference type="GO" id="GO:0140581">
    <property type="term" value="F:P-type monovalent copper transporter activity"/>
    <property type="evidence" value="ECO:0007669"/>
    <property type="project" value="UniProtKB-EC"/>
</dbReference>
<dbReference type="PRINTS" id="PR00119">
    <property type="entry name" value="CATATPASE"/>
</dbReference>
<evidence type="ECO:0000256" key="3">
    <source>
        <dbReference type="ARBA" id="ARBA00012517"/>
    </source>
</evidence>
<evidence type="ECO:0000256" key="5">
    <source>
        <dbReference type="ARBA" id="ARBA00022692"/>
    </source>
</evidence>
<dbReference type="InterPro" id="IPR023298">
    <property type="entry name" value="ATPase_P-typ_TM_dom_sf"/>
</dbReference>
<dbReference type="PROSITE" id="PS50846">
    <property type="entry name" value="HMA_2"/>
    <property type="match status" value="1"/>
</dbReference>
<dbReference type="InterPro" id="IPR036412">
    <property type="entry name" value="HAD-like_sf"/>
</dbReference>
<dbReference type="CDD" id="cd02094">
    <property type="entry name" value="P-type_ATPase_Cu-like"/>
    <property type="match status" value="1"/>
</dbReference>
<dbReference type="InterPro" id="IPR036163">
    <property type="entry name" value="HMA_dom_sf"/>
</dbReference>
<evidence type="ECO:0000256" key="4">
    <source>
        <dbReference type="ARBA" id="ARBA00022448"/>
    </source>
</evidence>
<dbReference type="InterPro" id="IPR027256">
    <property type="entry name" value="P-typ_ATPase_IB"/>
</dbReference>
<dbReference type="GO" id="GO:0005507">
    <property type="term" value="F:copper ion binding"/>
    <property type="evidence" value="ECO:0007669"/>
    <property type="project" value="TreeGrafter"/>
</dbReference>
<dbReference type="AlphaFoldDB" id="A0A1Y1XZW4"/>
<dbReference type="PROSITE" id="PS01047">
    <property type="entry name" value="HMA_1"/>
    <property type="match status" value="1"/>
</dbReference>